<accession>A0ABV7WIP6</accession>
<dbReference type="RefSeq" id="WP_340294122.1">
    <property type="nucleotide sequence ID" value="NZ_JBBEOI010000139.1"/>
</dbReference>
<gene>
    <name evidence="2" type="ORF">ACFOLH_15440</name>
</gene>
<dbReference type="EMBL" id="JBHRWW010000012">
    <property type="protein sequence ID" value="MFC3689741.1"/>
    <property type="molecule type" value="Genomic_DNA"/>
</dbReference>
<keyword evidence="1" id="KW-1133">Transmembrane helix</keyword>
<name>A0ABV7WIP6_9MICO</name>
<sequence length="112" mass="11553">MRARRRGGDRGSVSLELVGMLPVLALAVALTFEVAATLWTVTATDQAVRAAARAYSLDGTGAAGVAARDSLPGPMKDQVVVATGGDTVRVEVTVPGLSVLPDHTVTRELVMP</sequence>
<reference evidence="3" key="1">
    <citation type="journal article" date="2019" name="Int. J. Syst. Evol. Microbiol.">
        <title>The Global Catalogue of Microorganisms (GCM) 10K type strain sequencing project: providing services to taxonomists for standard genome sequencing and annotation.</title>
        <authorList>
            <consortium name="The Broad Institute Genomics Platform"/>
            <consortium name="The Broad Institute Genome Sequencing Center for Infectious Disease"/>
            <person name="Wu L."/>
            <person name="Ma J."/>
        </authorList>
    </citation>
    <scope>NUCLEOTIDE SEQUENCE [LARGE SCALE GENOMIC DNA]</scope>
    <source>
        <strain evidence="3">NCAIM B.02333</strain>
    </source>
</reference>
<evidence type="ECO:0000256" key="1">
    <source>
        <dbReference type="SAM" id="Phobius"/>
    </source>
</evidence>
<feature type="transmembrane region" description="Helical" evidence="1">
    <location>
        <begin position="21"/>
        <end position="41"/>
    </location>
</feature>
<keyword evidence="1" id="KW-0812">Transmembrane</keyword>
<comment type="caution">
    <text evidence="2">The sequence shown here is derived from an EMBL/GenBank/DDBJ whole genome shotgun (WGS) entry which is preliminary data.</text>
</comment>
<organism evidence="2 3">
    <name type="scientific">Aquipuribacter hungaricus</name>
    <dbReference type="NCBI Taxonomy" id="545624"/>
    <lineage>
        <taxon>Bacteria</taxon>
        <taxon>Bacillati</taxon>
        <taxon>Actinomycetota</taxon>
        <taxon>Actinomycetes</taxon>
        <taxon>Micrococcales</taxon>
        <taxon>Intrasporangiaceae</taxon>
        <taxon>Aquipuribacter</taxon>
    </lineage>
</organism>
<proteinExistence type="predicted"/>
<dbReference type="Proteomes" id="UP001595685">
    <property type="component" value="Unassembled WGS sequence"/>
</dbReference>
<evidence type="ECO:0000313" key="2">
    <source>
        <dbReference type="EMBL" id="MFC3689741.1"/>
    </source>
</evidence>
<keyword evidence="1" id="KW-0472">Membrane</keyword>
<keyword evidence="3" id="KW-1185">Reference proteome</keyword>
<evidence type="ECO:0008006" key="4">
    <source>
        <dbReference type="Google" id="ProtNLM"/>
    </source>
</evidence>
<protein>
    <recommendedName>
        <fullName evidence="4">Pilus assembly protein</fullName>
    </recommendedName>
</protein>
<evidence type="ECO:0000313" key="3">
    <source>
        <dbReference type="Proteomes" id="UP001595685"/>
    </source>
</evidence>